<dbReference type="Proteomes" id="UP000041314">
    <property type="component" value="Unassembled WGS sequence"/>
</dbReference>
<protein>
    <submittedName>
        <fullName evidence="1">Uncharacterized protein</fullName>
    </submittedName>
</protein>
<evidence type="ECO:0000313" key="1">
    <source>
        <dbReference type="EMBL" id="CNU88727.1"/>
    </source>
</evidence>
<sequence>MRLGQEVGSRPARLPGFEFQAIAHTARVVFEDLARGGAER</sequence>
<reference evidence="1 2" key="1">
    <citation type="submission" date="2015-03" db="EMBL/GenBank/DDBJ databases">
        <authorList>
            <consortium name="Pathogen Informatics"/>
        </authorList>
    </citation>
    <scope>NUCLEOTIDE SEQUENCE [LARGE SCALE GENOMIC DNA]</scope>
    <source>
        <strain evidence="1 2">A1104</strain>
    </source>
</reference>
<dbReference type="AlphaFoldDB" id="A0A655DUZ2"/>
<organism evidence="1 2">
    <name type="scientific">Salmonella enterica subsp. enterica serovar Bovismorbificans</name>
    <dbReference type="NCBI Taxonomy" id="58097"/>
    <lineage>
        <taxon>Bacteria</taxon>
        <taxon>Pseudomonadati</taxon>
        <taxon>Pseudomonadota</taxon>
        <taxon>Gammaproteobacteria</taxon>
        <taxon>Enterobacterales</taxon>
        <taxon>Enterobacteriaceae</taxon>
        <taxon>Salmonella</taxon>
    </lineage>
</organism>
<accession>A0A655DUZ2</accession>
<name>A0A655DUZ2_SALET</name>
<proteinExistence type="predicted"/>
<gene>
    <name evidence="1" type="ORF">ERS008198_03801</name>
</gene>
<dbReference type="EMBL" id="CQPA01000041">
    <property type="protein sequence ID" value="CNU88727.1"/>
    <property type="molecule type" value="Genomic_DNA"/>
</dbReference>
<evidence type="ECO:0000313" key="2">
    <source>
        <dbReference type="Proteomes" id="UP000041314"/>
    </source>
</evidence>